<reference evidence="8 13" key="4">
    <citation type="submission" date="2020-04" db="EMBL/GenBank/DDBJ databases">
        <authorList>
            <person name="Hitch T.C.A."/>
            <person name="Wylensek D."/>
            <person name="Clavel T."/>
        </authorList>
    </citation>
    <scope>NUCLEOTIDE SEQUENCE [LARGE SCALE GENOMIC DNA]</scope>
    <source>
        <strain evidence="8 13">WCA-380-WT-3C</strain>
    </source>
</reference>
<evidence type="ECO:0000313" key="13">
    <source>
        <dbReference type="Proteomes" id="UP000588071"/>
    </source>
</evidence>
<dbReference type="Proteomes" id="UP000196503">
    <property type="component" value="Unassembled WGS sequence"/>
</dbReference>
<dbReference type="AlphaFoldDB" id="A0A0H2Q0Z3"/>
<dbReference type="EMBL" id="NFLC01000010">
    <property type="protein sequence ID" value="OUQ10378.1"/>
    <property type="molecule type" value="Genomic_DNA"/>
</dbReference>
<dbReference type="InterPro" id="IPR003825">
    <property type="entry name" value="Colicin-V_CvpA"/>
</dbReference>
<dbReference type="GO" id="GO:0009403">
    <property type="term" value="P:toxin biosynthetic process"/>
    <property type="evidence" value="ECO:0007669"/>
    <property type="project" value="InterPro"/>
</dbReference>
<proteinExistence type="predicted"/>
<dbReference type="EMBL" id="JABAFV010000010">
    <property type="protein sequence ID" value="NME50007.1"/>
    <property type="molecule type" value="Genomic_DNA"/>
</dbReference>
<comment type="caution">
    <text evidence="8">The sequence shown here is derived from an EMBL/GenBank/DDBJ whole genome shotgun (WGS) entry which is preliminary data.</text>
</comment>
<evidence type="ECO:0000256" key="3">
    <source>
        <dbReference type="ARBA" id="ARBA00022989"/>
    </source>
</evidence>
<dbReference type="Proteomes" id="UP000196074">
    <property type="component" value="Unassembled WGS sequence"/>
</dbReference>
<keyword evidence="4 5" id="KW-0472">Membrane</keyword>
<reference evidence="6" key="5">
    <citation type="submission" date="2023-03" db="EMBL/GenBank/DDBJ databases">
        <authorList>
            <person name="Shen W."/>
            <person name="Cai J."/>
        </authorList>
    </citation>
    <scope>NUCLEOTIDE SEQUENCE</scope>
    <source>
        <strain evidence="6">B245-2</strain>
    </source>
</reference>
<dbReference type="Pfam" id="PF02674">
    <property type="entry name" value="Colicin_V"/>
    <property type="match status" value="1"/>
</dbReference>
<feature type="transmembrane region" description="Helical" evidence="5">
    <location>
        <begin position="26"/>
        <end position="43"/>
    </location>
</feature>
<dbReference type="RefSeq" id="WP_016251789.1">
    <property type="nucleotide sequence ID" value="NZ_AP035890.1"/>
</dbReference>
<dbReference type="Proteomes" id="UP000588071">
    <property type="component" value="Unassembled WGS sequence"/>
</dbReference>
<reference evidence="7" key="6">
    <citation type="submission" date="2023-12" db="EMBL/GenBank/DDBJ databases">
        <title>Molecular genomic analyses of Enterococcus cecorum from sepsis oubreaks in broilers.</title>
        <authorList>
            <person name="Rhoads D."/>
            <person name="Alrubaye A."/>
        </authorList>
    </citation>
    <scope>NUCLEOTIDE SEQUENCE</scope>
    <source>
        <strain evidence="7">1755</strain>
    </source>
</reference>
<evidence type="ECO:0000313" key="7">
    <source>
        <dbReference type="EMBL" id="MDZ5597589.1"/>
    </source>
</evidence>
<dbReference type="Proteomes" id="UP001290582">
    <property type="component" value="Unassembled WGS sequence"/>
</dbReference>
<dbReference type="PANTHER" id="PTHR37306">
    <property type="entry name" value="COLICIN V PRODUCTION PROTEIN"/>
    <property type="match status" value="1"/>
</dbReference>
<feature type="transmembrane region" description="Helical" evidence="5">
    <location>
        <begin position="79"/>
        <end position="107"/>
    </location>
</feature>
<feature type="transmembrane region" description="Helical" evidence="5">
    <location>
        <begin position="127"/>
        <end position="148"/>
    </location>
</feature>
<evidence type="ECO:0000313" key="8">
    <source>
        <dbReference type="EMBL" id="NME50007.1"/>
    </source>
</evidence>
<dbReference type="Proteomes" id="UP001255696">
    <property type="component" value="Unassembled WGS sequence"/>
</dbReference>
<name>A0A0H2Q0Z3_9ENTE</name>
<evidence type="ECO:0000256" key="1">
    <source>
        <dbReference type="ARBA" id="ARBA00004141"/>
    </source>
</evidence>
<evidence type="ECO:0000256" key="5">
    <source>
        <dbReference type="SAM" id="Phobius"/>
    </source>
</evidence>
<evidence type="ECO:0000313" key="12">
    <source>
        <dbReference type="Proteomes" id="UP000196503"/>
    </source>
</evidence>
<dbReference type="GeneID" id="60871274"/>
<dbReference type="EMBL" id="JAXOGL010000006">
    <property type="protein sequence ID" value="MDZ5597589.1"/>
    <property type="molecule type" value="Genomic_DNA"/>
</dbReference>
<evidence type="ECO:0000256" key="2">
    <source>
        <dbReference type="ARBA" id="ARBA00022692"/>
    </source>
</evidence>
<reference evidence="11" key="1">
    <citation type="submission" date="2017-04" db="EMBL/GenBank/DDBJ databases">
        <title>Function of individual gut microbiota members based on whole genome sequencing of pure cultures obtained from chicken caecum.</title>
        <authorList>
            <person name="Medvecky M."/>
            <person name="Cejkova D."/>
            <person name="Polansky O."/>
            <person name="Karasova D."/>
            <person name="Kubasova T."/>
            <person name="Cizek A."/>
            <person name="Rychlik I."/>
        </authorList>
    </citation>
    <scope>NUCLEOTIDE SEQUENCE [LARGE SCALE GENOMIC DNA]</scope>
    <source>
        <strain evidence="11">An144</strain>
    </source>
</reference>
<accession>A0A0H2Q0Z3</accession>
<sequence length="178" mass="20615">MLNILFFFLLIFSFYSGGRRGLAYQLIYSIGFMLSFLVAKSMYQGLAKKLELYIPYMSVTEDSKLAFYSQSAALDLDKAYYAAVSFFLILAIGWLVTKFIGIFFMKLRFVSILDELDWLPAGLLNMGVYYTFICLFFYILSMIPLATIQNLFFKPDFASFVVKHSPILSNMFEQMFLK</sequence>
<evidence type="ECO:0000256" key="4">
    <source>
        <dbReference type="ARBA" id="ARBA00023136"/>
    </source>
</evidence>
<keyword evidence="2 5" id="KW-0812">Transmembrane</keyword>
<evidence type="ECO:0000313" key="9">
    <source>
        <dbReference type="EMBL" id="OUQ10378.1"/>
    </source>
</evidence>
<reference evidence="10 12" key="2">
    <citation type="submission" date="2017-05" db="EMBL/GenBank/DDBJ databases">
        <title>The Genome Sequence of Enterococcus faecium 2D5_DIV0622.</title>
        <authorList>
            <consortium name="The Broad Institute Genomics Platform"/>
            <consortium name="The Broad Institute Genomic Center for Infectious Diseases"/>
            <person name="Earl A."/>
            <person name="Manson A."/>
            <person name="Schwartman J."/>
            <person name="Gilmore M."/>
            <person name="Abouelleil A."/>
            <person name="Cao P."/>
            <person name="Chapman S."/>
            <person name="Cusick C."/>
            <person name="Shea T."/>
            <person name="Young S."/>
            <person name="Neafsey D."/>
            <person name="Nusbaum C."/>
            <person name="Birren B."/>
        </authorList>
    </citation>
    <scope>NUCLEOTIDE SEQUENCE [LARGE SCALE GENOMIC DNA]</scope>
    <source>
        <strain evidence="10 12">2D5_DIV0622</strain>
    </source>
</reference>
<keyword evidence="3 5" id="KW-1133">Transmembrane helix</keyword>
<dbReference type="EMBL" id="JARQBI010000035">
    <property type="protein sequence ID" value="MDT2797672.1"/>
    <property type="molecule type" value="Genomic_DNA"/>
</dbReference>
<comment type="subcellular location">
    <subcellularLocation>
        <location evidence="1">Membrane</location>
        <topology evidence="1">Multi-pass membrane protein</topology>
    </subcellularLocation>
</comment>
<evidence type="ECO:0000313" key="6">
    <source>
        <dbReference type="EMBL" id="MDT2797672.1"/>
    </source>
</evidence>
<dbReference type="EMBL" id="NIBL01000001">
    <property type="protein sequence ID" value="OUZ19522.1"/>
    <property type="molecule type" value="Genomic_DNA"/>
</dbReference>
<protein>
    <submittedName>
        <fullName evidence="9">Colicin V production protein CvpA</fullName>
    </submittedName>
    <submittedName>
        <fullName evidence="8">CvpA family protein</fullName>
    </submittedName>
</protein>
<evidence type="ECO:0000313" key="10">
    <source>
        <dbReference type="EMBL" id="OUZ19522.1"/>
    </source>
</evidence>
<dbReference type="PANTHER" id="PTHR37306:SF1">
    <property type="entry name" value="COLICIN V PRODUCTION PROTEIN"/>
    <property type="match status" value="1"/>
</dbReference>
<organism evidence="8 13">
    <name type="scientific">Enterococcus cecorum</name>
    <dbReference type="NCBI Taxonomy" id="44008"/>
    <lineage>
        <taxon>Bacteria</taxon>
        <taxon>Bacillati</taxon>
        <taxon>Bacillota</taxon>
        <taxon>Bacilli</taxon>
        <taxon>Lactobacillales</taxon>
        <taxon>Enterococcaceae</taxon>
        <taxon>Enterococcus</taxon>
    </lineage>
</organism>
<evidence type="ECO:0000313" key="11">
    <source>
        <dbReference type="Proteomes" id="UP000196074"/>
    </source>
</evidence>
<gene>
    <name evidence="10" type="ORF">A5869_001176</name>
    <name evidence="9" type="ORF">B5E88_06395</name>
    <name evidence="8" type="ORF">HF857_07135</name>
    <name evidence="6" type="ORF">P7H47_10525</name>
    <name evidence="7" type="ORF">U1294_05020</name>
</gene>
<reference evidence="9" key="3">
    <citation type="journal article" date="2018" name="BMC Genomics">
        <title>Whole genome sequencing and function prediction of 133 gut anaerobes isolated from chicken caecum in pure cultures.</title>
        <authorList>
            <person name="Medvecky M."/>
            <person name="Cejkova D."/>
            <person name="Polansky O."/>
            <person name="Karasova D."/>
            <person name="Kubasova T."/>
            <person name="Cizek A."/>
            <person name="Rychlik I."/>
        </authorList>
    </citation>
    <scope>NUCLEOTIDE SEQUENCE</scope>
    <source>
        <strain evidence="9">An144</strain>
    </source>
</reference>
<dbReference type="GO" id="GO:0016020">
    <property type="term" value="C:membrane"/>
    <property type="evidence" value="ECO:0007669"/>
    <property type="project" value="UniProtKB-SubCell"/>
</dbReference>